<keyword evidence="4 7" id="KW-0067">ATP-binding</keyword>
<dbReference type="PANTHER" id="PTHR43776">
    <property type="entry name" value="TRANSPORT ATP-BINDING PROTEIN"/>
    <property type="match status" value="1"/>
</dbReference>
<reference evidence="8" key="1">
    <citation type="submission" date="2016-12" db="EMBL/GenBank/DDBJ databases">
        <authorList>
            <person name="Brunel B."/>
        </authorList>
    </citation>
    <scope>NUCLEOTIDE SEQUENCE [LARGE SCALE GENOMIC DNA]</scope>
</reference>
<dbReference type="InterPro" id="IPR017871">
    <property type="entry name" value="ABC_transporter-like_CS"/>
</dbReference>
<sequence length="288" mass="30300">MRSLPPKSPAESESSVVASTTKSLIGEVSTNRDGGHISEPSSQAALVASDVTFAYGMGPAVVKNVTLTIPEGAAIGIVGESGSGKTTLASLLVGMLLATTGTVTVRGRPWSAVRRRDPLRRAVQMVFQNPYSALNPRLSALSTVAEVYQCCSGATKADAAKRARILLDRVGISRVALDKRPCDLSGGQCQRVGIARALAANPSVIVADEPTSALDVSVQAQILNLLKDLRHEQGVALVLISHDLNVVSYLTERAIVMEKGVVVEEGLTTDLLQSPAHHYTRSLIASIL</sequence>
<dbReference type="GO" id="GO:0016887">
    <property type="term" value="F:ATP hydrolysis activity"/>
    <property type="evidence" value="ECO:0007669"/>
    <property type="project" value="InterPro"/>
</dbReference>
<dbReference type="Gene3D" id="3.40.50.300">
    <property type="entry name" value="P-loop containing nucleotide triphosphate hydrolases"/>
    <property type="match status" value="1"/>
</dbReference>
<organism evidence="7 8">
    <name type="scientific">Mesorhizobium delmotii</name>
    <dbReference type="NCBI Taxonomy" id="1631247"/>
    <lineage>
        <taxon>Bacteria</taxon>
        <taxon>Pseudomonadati</taxon>
        <taxon>Pseudomonadota</taxon>
        <taxon>Alphaproteobacteria</taxon>
        <taxon>Hyphomicrobiales</taxon>
        <taxon>Phyllobacteriaceae</taxon>
        <taxon>Mesorhizobium</taxon>
    </lineage>
</organism>
<dbReference type="AlphaFoldDB" id="A0A2P9AGR4"/>
<dbReference type="SMART" id="SM00382">
    <property type="entry name" value="AAA"/>
    <property type="match status" value="1"/>
</dbReference>
<keyword evidence="2" id="KW-0813">Transport</keyword>
<evidence type="ECO:0000259" key="6">
    <source>
        <dbReference type="PROSITE" id="PS50893"/>
    </source>
</evidence>
<dbReference type="GO" id="GO:0005524">
    <property type="term" value="F:ATP binding"/>
    <property type="evidence" value="ECO:0007669"/>
    <property type="project" value="UniProtKB-KW"/>
</dbReference>
<evidence type="ECO:0000256" key="4">
    <source>
        <dbReference type="ARBA" id="ARBA00022840"/>
    </source>
</evidence>
<feature type="domain" description="ABC transporter" evidence="6">
    <location>
        <begin position="46"/>
        <end position="284"/>
    </location>
</feature>
<keyword evidence="8" id="KW-1185">Reference proteome</keyword>
<dbReference type="PANTHER" id="PTHR43776:SF7">
    <property type="entry name" value="D,D-DIPEPTIDE TRANSPORT ATP-BINDING PROTEIN DDPF-RELATED"/>
    <property type="match status" value="1"/>
</dbReference>
<protein>
    <submittedName>
        <fullName evidence="7">Peptide ABC transporter ATP-binding protein</fullName>
    </submittedName>
</protein>
<gene>
    <name evidence="7" type="ORF">BQ8482_130224</name>
</gene>
<keyword evidence="3" id="KW-0547">Nucleotide-binding</keyword>
<dbReference type="Pfam" id="PF00005">
    <property type="entry name" value="ABC_tran"/>
    <property type="match status" value="1"/>
</dbReference>
<dbReference type="SUPFAM" id="SSF52540">
    <property type="entry name" value="P-loop containing nucleoside triphosphate hydrolases"/>
    <property type="match status" value="1"/>
</dbReference>
<dbReference type="Proteomes" id="UP000245698">
    <property type="component" value="Unassembled WGS sequence"/>
</dbReference>
<feature type="compositionally biased region" description="Low complexity" evidence="5">
    <location>
        <begin position="9"/>
        <end position="21"/>
    </location>
</feature>
<evidence type="ECO:0000313" key="7">
    <source>
        <dbReference type="EMBL" id="SJM30325.1"/>
    </source>
</evidence>
<dbReference type="CDD" id="cd03257">
    <property type="entry name" value="ABC_NikE_OppD_transporters"/>
    <property type="match status" value="1"/>
</dbReference>
<dbReference type="InterPro" id="IPR050319">
    <property type="entry name" value="ABC_transp_ATP-bind"/>
</dbReference>
<comment type="similarity">
    <text evidence="1">Belongs to the ABC transporter superfamily.</text>
</comment>
<feature type="region of interest" description="Disordered" evidence="5">
    <location>
        <begin position="1"/>
        <end position="21"/>
    </location>
</feature>
<dbReference type="PROSITE" id="PS50893">
    <property type="entry name" value="ABC_TRANSPORTER_2"/>
    <property type="match status" value="1"/>
</dbReference>
<name>A0A2P9AGR4_9HYPH</name>
<dbReference type="InterPro" id="IPR003593">
    <property type="entry name" value="AAA+_ATPase"/>
</dbReference>
<dbReference type="GO" id="GO:0055085">
    <property type="term" value="P:transmembrane transport"/>
    <property type="evidence" value="ECO:0007669"/>
    <property type="project" value="UniProtKB-ARBA"/>
</dbReference>
<dbReference type="EMBL" id="FUIG01000019">
    <property type="protein sequence ID" value="SJM30325.1"/>
    <property type="molecule type" value="Genomic_DNA"/>
</dbReference>
<proteinExistence type="inferred from homology"/>
<dbReference type="PROSITE" id="PS00211">
    <property type="entry name" value="ABC_TRANSPORTER_1"/>
    <property type="match status" value="1"/>
</dbReference>
<evidence type="ECO:0000256" key="5">
    <source>
        <dbReference type="SAM" id="MobiDB-lite"/>
    </source>
</evidence>
<accession>A0A2P9AGR4</accession>
<evidence type="ECO:0000313" key="8">
    <source>
        <dbReference type="Proteomes" id="UP000245698"/>
    </source>
</evidence>
<evidence type="ECO:0000256" key="3">
    <source>
        <dbReference type="ARBA" id="ARBA00022741"/>
    </source>
</evidence>
<dbReference type="InterPro" id="IPR003439">
    <property type="entry name" value="ABC_transporter-like_ATP-bd"/>
</dbReference>
<evidence type="ECO:0000256" key="1">
    <source>
        <dbReference type="ARBA" id="ARBA00005417"/>
    </source>
</evidence>
<evidence type="ECO:0000256" key="2">
    <source>
        <dbReference type="ARBA" id="ARBA00022448"/>
    </source>
</evidence>
<dbReference type="InterPro" id="IPR027417">
    <property type="entry name" value="P-loop_NTPase"/>
</dbReference>